<dbReference type="Proteomes" id="UP001151002">
    <property type="component" value="Unassembled WGS sequence"/>
</dbReference>
<dbReference type="RefSeq" id="WP_267563503.1">
    <property type="nucleotide sequence ID" value="NZ_JAPNTZ010000005.1"/>
</dbReference>
<reference evidence="1" key="1">
    <citation type="submission" date="2022-11" db="EMBL/GenBank/DDBJ databases">
        <authorList>
            <person name="Somphong A."/>
            <person name="Phongsopitanun W."/>
        </authorList>
    </citation>
    <scope>NUCLEOTIDE SEQUENCE</scope>
    <source>
        <strain evidence="1">Pm04-4</strain>
    </source>
</reference>
<comment type="caution">
    <text evidence="1">The sequence shown here is derived from an EMBL/GenBank/DDBJ whole genome shotgun (WGS) entry which is preliminary data.</text>
</comment>
<proteinExistence type="predicted"/>
<dbReference type="EMBL" id="JAPNTZ010000005">
    <property type="protein sequence ID" value="MCY1139385.1"/>
    <property type="molecule type" value="Genomic_DNA"/>
</dbReference>
<sequence length="127" mass="12940">MLIHLQAAGTSFVLDARGPQPPSVVHWGAALGDLTDDDLAALVSSAVPAVPPSSLDTPPRLSLLPTLGDGWSGRPAIGKPVSLSDVSRPSPAEVRITSGAAGLEVVTEIEMSPQGVPARAAPADQHR</sequence>
<organism evidence="1 2">
    <name type="scientific">Paractinoplanes pyxinae</name>
    <dbReference type="NCBI Taxonomy" id="2997416"/>
    <lineage>
        <taxon>Bacteria</taxon>
        <taxon>Bacillati</taxon>
        <taxon>Actinomycetota</taxon>
        <taxon>Actinomycetes</taxon>
        <taxon>Micromonosporales</taxon>
        <taxon>Micromonosporaceae</taxon>
        <taxon>Paractinoplanes</taxon>
    </lineage>
</organism>
<evidence type="ECO:0008006" key="3">
    <source>
        <dbReference type="Google" id="ProtNLM"/>
    </source>
</evidence>
<gene>
    <name evidence="1" type="ORF">OWR29_15405</name>
</gene>
<keyword evidence="2" id="KW-1185">Reference proteome</keyword>
<name>A0ABT4AYT9_9ACTN</name>
<accession>A0ABT4AYT9</accession>
<evidence type="ECO:0000313" key="2">
    <source>
        <dbReference type="Proteomes" id="UP001151002"/>
    </source>
</evidence>
<protein>
    <recommendedName>
        <fullName evidence="3">Alpha-galactosidase</fullName>
    </recommendedName>
</protein>
<evidence type="ECO:0000313" key="1">
    <source>
        <dbReference type="EMBL" id="MCY1139385.1"/>
    </source>
</evidence>